<dbReference type="GO" id="GO:0015031">
    <property type="term" value="P:protein transport"/>
    <property type="evidence" value="ECO:0007669"/>
    <property type="project" value="UniProtKB-KW"/>
</dbReference>
<dbReference type="Proteomes" id="UP000468591">
    <property type="component" value="Unassembled WGS sequence"/>
</dbReference>
<dbReference type="PANTHER" id="PTHR30558">
    <property type="entry name" value="EXBD MEMBRANE COMPONENT OF PMF-DRIVEN MACROMOLECULE IMPORT SYSTEM"/>
    <property type="match status" value="1"/>
</dbReference>
<gene>
    <name evidence="9" type="ORF">GV827_17060</name>
</gene>
<evidence type="ECO:0000256" key="6">
    <source>
        <dbReference type="ARBA" id="ARBA00023136"/>
    </source>
</evidence>
<evidence type="ECO:0000256" key="7">
    <source>
        <dbReference type="RuleBase" id="RU003879"/>
    </source>
</evidence>
<organism evidence="9 10">
    <name type="scientific">Sulfitobacter sediminilitoris</name>
    <dbReference type="NCBI Taxonomy" id="2698830"/>
    <lineage>
        <taxon>Bacteria</taxon>
        <taxon>Pseudomonadati</taxon>
        <taxon>Pseudomonadota</taxon>
        <taxon>Alphaproteobacteria</taxon>
        <taxon>Rhodobacterales</taxon>
        <taxon>Roseobacteraceae</taxon>
        <taxon>Sulfitobacter</taxon>
    </lineage>
</organism>
<dbReference type="RefSeq" id="WP_164355026.1">
    <property type="nucleotide sequence ID" value="NZ_JAABNT010000012.1"/>
</dbReference>
<keyword evidence="6 8" id="KW-0472">Membrane</keyword>
<keyword evidence="5 8" id="KW-1133">Transmembrane helix</keyword>
<evidence type="ECO:0000256" key="2">
    <source>
        <dbReference type="ARBA" id="ARBA00005811"/>
    </source>
</evidence>
<keyword evidence="3" id="KW-1003">Cell membrane</keyword>
<dbReference type="EMBL" id="JAABNT010000012">
    <property type="protein sequence ID" value="NEK24099.1"/>
    <property type="molecule type" value="Genomic_DNA"/>
</dbReference>
<dbReference type="InterPro" id="IPR003400">
    <property type="entry name" value="ExbD"/>
</dbReference>
<dbReference type="Gene3D" id="3.30.420.270">
    <property type="match status" value="1"/>
</dbReference>
<comment type="similarity">
    <text evidence="2 7">Belongs to the ExbD/TolR family.</text>
</comment>
<keyword evidence="4 7" id="KW-0812">Transmembrane</keyword>
<dbReference type="GO" id="GO:0005886">
    <property type="term" value="C:plasma membrane"/>
    <property type="evidence" value="ECO:0007669"/>
    <property type="project" value="UniProtKB-SubCell"/>
</dbReference>
<evidence type="ECO:0000256" key="5">
    <source>
        <dbReference type="ARBA" id="ARBA00022989"/>
    </source>
</evidence>
<evidence type="ECO:0000256" key="8">
    <source>
        <dbReference type="SAM" id="Phobius"/>
    </source>
</evidence>
<dbReference type="PANTHER" id="PTHR30558:SF3">
    <property type="entry name" value="BIOPOLYMER TRANSPORT PROTEIN EXBD-RELATED"/>
    <property type="match status" value="1"/>
</dbReference>
<evidence type="ECO:0000313" key="9">
    <source>
        <dbReference type="EMBL" id="NEK24099.1"/>
    </source>
</evidence>
<keyword evidence="7" id="KW-0653">Protein transport</keyword>
<reference evidence="9 10" key="1">
    <citation type="submission" date="2020-01" db="EMBL/GenBank/DDBJ databases">
        <title>Sulfitobacter sediminilitoris sp. nov., isolated from a tidal flat.</title>
        <authorList>
            <person name="Park S."/>
            <person name="Yoon J.-H."/>
        </authorList>
    </citation>
    <scope>NUCLEOTIDE SEQUENCE [LARGE SCALE GENOMIC DNA]</scope>
    <source>
        <strain evidence="9 10">JBTF-M27</strain>
    </source>
</reference>
<comment type="subcellular location">
    <subcellularLocation>
        <location evidence="1">Cell membrane</location>
        <topology evidence="1">Single-pass membrane protein</topology>
    </subcellularLocation>
    <subcellularLocation>
        <location evidence="7">Cell membrane</location>
        <topology evidence="7">Single-pass type II membrane protein</topology>
    </subcellularLocation>
</comment>
<comment type="caution">
    <text evidence="9">The sequence shown here is derived from an EMBL/GenBank/DDBJ whole genome shotgun (WGS) entry which is preliminary data.</text>
</comment>
<protein>
    <submittedName>
        <fullName evidence="9">Biopolymer transporter ExbD</fullName>
    </submittedName>
</protein>
<accession>A0A6P0CD18</accession>
<dbReference type="GO" id="GO:0022857">
    <property type="term" value="F:transmembrane transporter activity"/>
    <property type="evidence" value="ECO:0007669"/>
    <property type="project" value="InterPro"/>
</dbReference>
<evidence type="ECO:0000256" key="1">
    <source>
        <dbReference type="ARBA" id="ARBA00004162"/>
    </source>
</evidence>
<evidence type="ECO:0000313" key="10">
    <source>
        <dbReference type="Proteomes" id="UP000468591"/>
    </source>
</evidence>
<feature type="transmembrane region" description="Helical" evidence="8">
    <location>
        <begin position="15"/>
        <end position="37"/>
    </location>
</feature>
<dbReference type="Pfam" id="PF02472">
    <property type="entry name" value="ExbD"/>
    <property type="match status" value="1"/>
</dbReference>
<name>A0A6P0CD18_9RHOB</name>
<sequence>MTDVPPLTLKRPRPARALISLVAMIDVLLILLVFFMVTSTYLDLNMIPAVSQNNDTNTTVTTTQDTTPPILIRIGADGAPVIRGKVIALADLDTLLRDRLASSPTLPVMILPTGVARTQALVSVMDTATRAGVRNVRVIRLEARQ</sequence>
<evidence type="ECO:0000256" key="4">
    <source>
        <dbReference type="ARBA" id="ARBA00022692"/>
    </source>
</evidence>
<evidence type="ECO:0000256" key="3">
    <source>
        <dbReference type="ARBA" id="ARBA00022475"/>
    </source>
</evidence>
<keyword evidence="10" id="KW-1185">Reference proteome</keyword>
<keyword evidence="7" id="KW-0813">Transport</keyword>
<proteinExistence type="inferred from homology"/>
<dbReference type="AlphaFoldDB" id="A0A6P0CD18"/>